<protein>
    <submittedName>
        <fullName evidence="1">Uncharacterized protein</fullName>
    </submittedName>
</protein>
<proteinExistence type="predicted"/>
<keyword evidence="2" id="KW-1185">Reference proteome</keyword>
<evidence type="ECO:0000313" key="1">
    <source>
        <dbReference type="EMBL" id="KAK3943775.1"/>
    </source>
</evidence>
<dbReference type="AlphaFoldDB" id="A0AAN6S7Y3"/>
<dbReference type="EMBL" id="MU853763">
    <property type="protein sequence ID" value="KAK3943775.1"/>
    <property type="molecule type" value="Genomic_DNA"/>
</dbReference>
<gene>
    <name evidence="1" type="ORF">QBC46DRAFT_338117</name>
</gene>
<organism evidence="1 2">
    <name type="scientific">Diplogelasinospora grovesii</name>
    <dbReference type="NCBI Taxonomy" id="303347"/>
    <lineage>
        <taxon>Eukaryota</taxon>
        <taxon>Fungi</taxon>
        <taxon>Dikarya</taxon>
        <taxon>Ascomycota</taxon>
        <taxon>Pezizomycotina</taxon>
        <taxon>Sordariomycetes</taxon>
        <taxon>Sordariomycetidae</taxon>
        <taxon>Sordariales</taxon>
        <taxon>Diplogelasinosporaceae</taxon>
        <taxon>Diplogelasinospora</taxon>
    </lineage>
</organism>
<sequence length="106" mass="11994">MSSLVQSLVRQDAKTFFAENCEQLFREWTSLLQRTTLPAGITCADKRVLDAFEVLNAQIAEGSIFSRLAYVRLAQTFAALEEIIETDRENGRIAPRKGRGNAKHRH</sequence>
<reference evidence="2" key="1">
    <citation type="journal article" date="2023" name="Mol. Phylogenet. Evol.">
        <title>Genome-scale phylogeny and comparative genomics of the fungal order Sordariales.</title>
        <authorList>
            <person name="Hensen N."/>
            <person name="Bonometti L."/>
            <person name="Westerberg I."/>
            <person name="Brannstrom I.O."/>
            <person name="Guillou S."/>
            <person name="Cros-Aarteil S."/>
            <person name="Calhoun S."/>
            <person name="Haridas S."/>
            <person name="Kuo A."/>
            <person name="Mondo S."/>
            <person name="Pangilinan J."/>
            <person name="Riley R."/>
            <person name="LaButti K."/>
            <person name="Andreopoulos B."/>
            <person name="Lipzen A."/>
            <person name="Chen C."/>
            <person name="Yan M."/>
            <person name="Daum C."/>
            <person name="Ng V."/>
            <person name="Clum A."/>
            <person name="Steindorff A."/>
            <person name="Ohm R.A."/>
            <person name="Martin F."/>
            <person name="Silar P."/>
            <person name="Natvig D.O."/>
            <person name="Lalanne C."/>
            <person name="Gautier V."/>
            <person name="Ament-Velasquez S.L."/>
            <person name="Kruys A."/>
            <person name="Hutchinson M.I."/>
            <person name="Powell A.J."/>
            <person name="Barry K."/>
            <person name="Miller A.N."/>
            <person name="Grigoriev I.V."/>
            <person name="Debuchy R."/>
            <person name="Gladieux P."/>
            <person name="Hiltunen Thoren M."/>
            <person name="Johannesson H."/>
        </authorList>
    </citation>
    <scope>NUCLEOTIDE SEQUENCE [LARGE SCALE GENOMIC DNA]</scope>
    <source>
        <strain evidence="2">CBS 340.73</strain>
    </source>
</reference>
<evidence type="ECO:0000313" key="2">
    <source>
        <dbReference type="Proteomes" id="UP001303473"/>
    </source>
</evidence>
<comment type="caution">
    <text evidence="1">The sequence shown here is derived from an EMBL/GenBank/DDBJ whole genome shotgun (WGS) entry which is preliminary data.</text>
</comment>
<dbReference type="Proteomes" id="UP001303473">
    <property type="component" value="Unassembled WGS sequence"/>
</dbReference>
<name>A0AAN6S7Y3_9PEZI</name>
<accession>A0AAN6S7Y3</accession>